<protein>
    <recommendedName>
        <fullName evidence="4">Transposase Helix-turn-helix domain-containing protein</fullName>
    </recommendedName>
</protein>
<keyword evidence="1" id="KW-0472">Membrane</keyword>
<dbReference type="EMBL" id="JAZGQO010000013">
    <property type="protein sequence ID" value="KAK6171700.1"/>
    <property type="molecule type" value="Genomic_DNA"/>
</dbReference>
<reference evidence="2 3" key="1">
    <citation type="submission" date="2024-01" db="EMBL/GenBank/DDBJ databases">
        <title>The genome of the rayed Mediterranean limpet Patella caerulea (Linnaeus, 1758).</title>
        <authorList>
            <person name="Anh-Thu Weber A."/>
            <person name="Halstead-Nussloch G."/>
        </authorList>
    </citation>
    <scope>NUCLEOTIDE SEQUENCE [LARGE SCALE GENOMIC DNA]</scope>
    <source>
        <strain evidence="2">AATW-2023a</strain>
        <tissue evidence="2">Whole specimen</tissue>
    </source>
</reference>
<evidence type="ECO:0008006" key="4">
    <source>
        <dbReference type="Google" id="ProtNLM"/>
    </source>
</evidence>
<feature type="transmembrane region" description="Helical" evidence="1">
    <location>
        <begin position="116"/>
        <end position="136"/>
    </location>
</feature>
<dbReference type="AlphaFoldDB" id="A0AAN8J888"/>
<evidence type="ECO:0000313" key="2">
    <source>
        <dbReference type="EMBL" id="KAK6171700.1"/>
    </source>
</evidence>
<keyword evidence="1" id="KW-0812">Transmembrane</keyword>
<gene>
    <name evidence="2" type="ORF">SNE40_018139</name>
</gene>
<comment type="caution">
    <text evidence="2">The sequence shown here is derived from an EMBL/GenBank/DDBJ whole genome shotgun (WGS) entry which is preliminary data.</text>
</comment>
<proteinExistence type="predicted"/>
<feature type="transmembrane region" description="Helical" evidence="1">
    <location>
        <begin position="142"/>
        <end position="162"/>
    </location>
</feature>
<accession>A0AAN8J888</accession>
<name>A0AAN8J888_PATCE</name>
<evidence type="ECO:0000256" key="1">
    <source>
        <dbReference type="SAM" id="Phobius"/>
    </source>
</evidence>
<keyword evidence="3" id="KW-1185">Reference proteome</keyword>
<keyword evidence="1" id="KW-1133">Transmembrane helix</keyword>
<evidence type="ECO:0000313" key="3">
    <source>
        <dbReference type="Proteomes" id="UP001347796"/>
    </source>
</evidence>
<organism evidence="2 3">
    <name type="scientific">Patella caerulea</name>
    <name type="common">Rayed Mediterranean limpet</name>
    <dbReference type="NCBI Taxonomy" id="87958"/>
    <lineage>
        <taxon>Eukaryota</taxon>
        <taxon>Metazoa</taxon>
        <taxon>Spiralia</taxon>
        <taxon>Lophotrochozoa</taxon>
        <taxon>Mollusca</taxon>
        <taxon>Gastropoda</taxon>
        <taxon>Patellogastropoda</taxon>
        <taxon>Patelloidea</taxon>
        <taxon>Patellidae</taxon>
        <taxon>Patella</taxon>
    </lineage>
</organism>
<dbReference type="Proteomes" id="UP001347796">
    <property type="component" value="Unassembled WGS sequence"/>
</dbReference>
<sequence length="170" mass="20021">MDAVLFNEVIQNLLIDDNESLLSQNFETTIPIFFVDQFPERLPKVSDYAEKTVPEYDTDDFKYHYRLSKESFYFLLEKLRDHLTATNVGGDAQVPPEKMLLIFVWYMATQESMREIAHLFGISISTTHKIIIQFLMLWKKILTWYASGLLNPYLYSVSYFIIKTLNIINK</sequence>